<gene>
    <name evidence="2" type="ORF">N47_E41890</name>
</gene>
<reference evidence="2" key="1">
    <citation type="journal article" date="2011" name="Environ. Microbiol.">
        <title>Genomic insights into the metabolic potential of the polycyclic aromatic hydrocarbon degrading sulfate-reducing Deltaproteobacterium N47.</title>
        <authorList>
            <person name="Bergmann F."/>
            <person name="Selesi D."/>
            <person name="Weinmaier T."/>
            <person name="Tischler P."/>
            <person name="Rattei T."/>
            <person name="Meckenstock R.U."/>
        </authorList>
    </citation>
    <scope>NUCLEOTIDE SEQUENCE</scope>
</reference>
<dbReference type="Pfam" id="PF13166">
    <property type="entry name" value="AAA_13"/>
    <property type="match status" value="1"/>
</dbReference>
<protein>
    <recommendedName>
        <fullName evidence="1">Protein CR006 P-loop domain-containing protein</fullName>
    </recommendedName>
</protein>
<dbReference type="EMBL" id="FR695877">
    <property type="protein sequence ID" value="CBX30677.1"/>
    <property type="molecule type" value="Genomic_DNA"/>
</dbReference>
<feature type="domain" description="Protein CR006 P-loop" evidence="1">
    <location>
        <begin position="25"/>
        <end position="345"/>
    </location>
</feature>
<accession>E1YKP4</accession>
<name>E1YKP4_9BACT</name>
<dbReference type="AlphaFoldDB" id="E1YKP4"/>
<dbReference type="InterPro" id="IPR026866">
    <property type="entry name" value="CR006_AAA"/>
</dbReference>
<organism evidence="2">
    <name type="scientific">uncultured Desulfobacterium sp</name>
    <dbReference type="NCBI Taxonomy" id="201089"/>
    <lineage>
        <taxon>Bacteria</taxon>
        <taxon>Pseudomonadati</taxon>
        <taxon>Thermodesulfobacteriota</taxon>
        <taxon>Desulfobacteria</taxon>
        <taxon>Desulfobacterales</taxon>
        <taxon>Desulfobacteriaceae</taxon>
        <taxon>Desulfobacterium</taxon>
        <taxon>environmental samples</taxon>
    </lineage>
</organism>
<proteinExistence type="predicted"/>
<evidence type="ECO:0000259" key="1">
    <source>
        <dbReference type="Pfam" id="PF13166"/>
    </source>
</evidence>
<evidence type="ECO:0000313" key="2">
    <source>
        <dbReference type="EMBL" id="CBX30677.1"/>
    </source>
</evidence>
<sequence>MFTKIKKIDNYAVFNNFDWNATVRDKVDNIAEFKDINIIYGRNYSGKTTLSRMFRSLEKGKLNEKYPKATFEFGHTGTDRMCHLDVANCSYDIRVYNRDYISENLKLLIDEDGTIQPFAILGESNVEIEKEIAEKEKKLGSETDKTGLKFELKNKADDYVKKKSEKESAESAHDGKLRTKANQSIKTNPIYNDVNYTINKIKADIEKIVKSKIELLNEEDVESKKKLLKEESKDNVLPIPKYNASFSSLYQKAEQLLSDEIKPTKSIQELLNDHLLQEWVRDGIEHHKNKKTRCAFCGAALSEDLWDKLDAHFSKESEILREDLISMVAAINTEKESAKKSLLSVRSSSIPAIKQS</sequence>